<keyword evidence="1" id="KW-0812">Transmembrane</keyword>
<keyword evidence="1" id="KW-0472">Membrane</keyword>
<evidence type="ECO:0000313" key="2">
    <source>
        <dbReference type="EMBL" id="TYK08782.1"/>
    </source>
</evidence>
<sequence length="194" mass="21586">MNYRSKTFLFSPTFRRRGRTPISDLPLGLTQPDATVRPSSDSVCRRPAAFHRAVRQATDGEPPTVVDLLSCIRDLTLKFSSFVAGLFGDNFPFLWYVVVYCLDIDHGVLSWKDCVSFGIIRLICASLGITRLIGVSLGITRLIGASFGITRLIRASFGITVKVQQGADRREARRMREGHMDASSFLYASVDVFC</sequence>
<evidence type="ECO:0008006" key="4">
    <source>
        <dbReference type="Google" id="ProtNLM"/>
    </source>
</evidence>
<feature type="transmembrane region" description="Helical" evidence="1">
    <location>
        <begin position="79"/>
        <end position="98"/>
    </location>
</feature>
<comment type="caution">
    <text evidence="2">The sequence shown here is derived from an EMBL/GenBank/DDBJ whole genome shotgun (WGS) entry which is preliminary data.</text>
</comment>
<evidence type="ECO:0000313" key="3">
    <source>
        <dbReference type="Proteomes" id="UP000321947"/>
    </source>
</evidence>
<dbReference type="AlphaFoldDB" id="A0A5D3CBV9"/>
<dbReference type="EMBL" id="SSTD01012265">
    <property type="protein sequence ID" value="TYK08782.1"/>
    <property type="molecule type" value="Genomic_DNA"/>
</dbReference>
<keyword evidence="1" id="KW-1133">Transmembrane helix</keyword>
<dbReference type="Proteomes" id="UP000321947">
    <property type="component" value="Unassembled WGS sequence"/>
</dbReference>
<proteinExistence type="predicted"/>
<organism evidence="2 3">
    <name type="scientific">Cucumis melo var. makuwa</name>
    <name type="common">Oriental melon</name>
    <dbReference type="NCBI Taxonomy" id="1194695"/>
    <lineage>
        <taxon>Eukaryota</taxon>
        <taxon>Viridiplantae</taxon>
        <taxon>Streptophyta</taxon>
        <taxon>Embryophyta</taxon>
        <taxon>Tracheophyta</taxon>
        <taxon>Spermatophyta</taxon>
        <taxon>Magnoliopsida</taxon>
        <taxon>eudicotyledons</taxon>
        <taxon>Gunneridae</taxon>
        <taxon>Pentapetalae</taxon>
        <taxon>rosids</taxon>
        <taxon>fabids</taxon>
        <taxon>Cucurbitales</taxon>
        <taxon>Cucurbitaceae</taxon>
        <taxon>Benincaseae</taxon>
        <taxon>Cucumis</taxon>
    </lineage>
</organism>
<feature type="transmembrane region" description="Helical" evidence="1">
    <location>
        <begin position="118"/>
        <end position="144"/>
    </location>
</feature>
<accession>A0A5D3CBV9</accession>
<gene>
    <name evidence="2" type="ORF">E5676_scaffold1300G00090</name>
</gene>
<reference evidence="2 3" key="1">
    <citation type="submission" date="2019-08" db="EMBL/GenBank/DDBJ databases">
        <title>Draft genome sequences of two oriental melons (Cucumis melo L. var makuwa).</title>
        <authorList>
            <person name="Kwon S.-Y."/>
        </authorList>
    </citation>
    <scope>NUCLEOTIDE SEQUENCE [LARGE SCALE GENOMIC DNA]</scope>
    <source>
        <strain evidence="3">cv. Chang Bougi</strain>
        <tissue evidence="2">Leaf</tissue>
    </source>
</reference>
<protein>
    <recommendedName>
        <fullName evidence="4">Ty3-gypsy retrotransposon protein</fullName>
    </recommendedName>
</protein>
<evidence type="ECO:0000256" key="1">
    <source>
        <dbReference type="SAM" id="Phobius"/>
    </source>
</evidence>
<name>A0A5D3CBV9_CUCMM</name>